<proteinExistence type="predicted"/>
<keyword evidence="1" id="KW-0812">Transmembrane</keyword>
<dbReference type="RefSeq" id="WP_252221255.1">
    <property type="nucleotide sequence ID" value="NZ_CP098732.1"/>
</dbReference>
<evidence type="ECO:0000313" key="3">
    <source>
        <dbReference type="Proteomes" id="UP001056716"/>
    </source>
</evidence>
<keyword evidence="1" id="KW-1133">Transmembrane helix</keyword>
<dbReference type="EMBL" id="CP098732">
    <property type="protein sequence ID" value="USE83515.1"/>
    <property type="molecule type" value="Genomic_DNA"/>
</dbReference>
<dbReference type="Proteomes" id="UP001056716">
    <property type="component" value="Chromosome"/>
</dbReference>
<dbReference type="AlphaFoldDB" id="A0AAE9LS41"/>
<gene>
    <name evidence="2" type="ORF">M5E07_01285</name>
</gene>
<evidence type="ECO:0000313" key="2">
    <source>
        <dbReference type="EMBL" id="USE83515.1"/>
    </source>
</evidence>
<keyword evidence="1" id="KW-0472">Membrane</keyword>
<feature type="transmembrane region" description="Helical" evidence="1">
    <location>
        <begin position="12"/>
        <end position="34"/>
    </location>
</feature>
<feature type="transmembrane region" description="Helical" evidence="1">
    <location>
        <begin position="72"/>
        <end position="92"/>
    </location>
</feature>
<sequence length="245" mass="28289">MKTAKFKFIATHLTVSLCVALLTMYVVFFCWYLLPLNKATGVTHLFLMMLAIDIILGPFLVWLVYKEGKKSLKFDLCVIILIQIIALSYGVFKIADGRPVWIIYNVDRFELIRNNEIVIESNNQIKSDFRQASWFQPRFAATEFAKDSKQRNREMFAEITAGISIAQRPERYVSLFKAKQQIKQRAQNLGQLTLFNDKRSVETLLGQYPKANAYLPLKANALDMTVLINKDTAEIIKIVDLRPWK</sequence>
<dbReference type="InterPro" id="IPR047814">
    <property type="entry name" value="TfpX/TfpZ-like"/>
</dbReference>
<dbReference type="KEGG" id="atz:M5E07_01285"/>
<name>A0AAE9LS41_9GAMM</name>
<keyword evidence="3" id="KW-1185">Reference proteome</keyword>
<protein>
    <submittedName>
        <fullName evidence="2">Type IV pilin accessory protein</fullName>
    </submittedName>
</protein>
<organism evidence="2 3">
    <name type="scientific">Acinetobacter tibetensis</name>
    <dbReference type="NCBI Taxonomy" id="2943497"/>
    <lineage>
        <taxon>Bacteria</taxon>
        <taxon>Pseudomonadati</taxon>
        <taxon>Pseudomonadota</taxon>
        <taxon>Gammaproteobacteria</taxon>
        <taxon>Moraxellales</taxon>
        <taxon>Moraxellaceae</taxon>
        <taxon>Acinetobacter</taxon>
    </lineage>
</organism>
<feature type="transmembrane region" description="Helical" evidence="1">
    <location>
        <begin position="46"/>
        <end position="65"/>
    </location>
</feature>
<dbReference type="NCBIfam" id="NF041437">
    <property type="entry name" value="TfpZ"/>
    <property type="match status" value="1"/>
</dbReference>
<evidence type="ECO:0000256" key="1">
    <source>
        <dbReference type="SAM" id="Phobius"/>
    </source>
</evidence>
<reference evidence="2" key="1">
    <citation type="submission" date="2022-06" db="EMBL/GenBank/DDBJ databases">
        <title>Isolation, identification and characterization of iprodione-degrading strains in Lhasa, Tibet.</title>
        <authorList>
            <person name="Pan H."/>
        </authorList>
    </citation>
    <scope>NUCLEOTIDE SEQUENCE</scope>
    <source>
        <strain evidence="2">Y-23</strain>
    </source>
</reference>
<accession>A0AAE9LS41</accession>